<dbReference type="EMBL" id="OU898279">
    <property type="protein sequence ID" value="CAG9833363.1"/>
    <property type="molecule type" value="Genomic_DNA"/>
</dbReference>
<protein>
    <submittedName>
        <fullName evidence="2">Uncharacterized protein</fullName>
    </submittedName>
</protein>
<accession>A0A9N9XA23</accession>
<evidence type="ECO:0000313" key="3">
    <source>
        <dbReference type="Proteomes" id="UP001153709"/>
    </source>
</evidence>
<sequence>MAASFINISTAEISETSKKFPRNASIKDYYKIAKSGSNTYKRKTTDTEKSVKILKTDVFKKYRNVQKTNLGAFGKLKNDKVGKDHNTSSTRHMGLFHNFLNNTKTEQESLLPSTLESSCQNDTEASAFLNVFSSNKISNIRRDNVLHNCNVRNNTEMNKEETKMDKNIENSAPTNEILRKFLRHYQKPNNIKSEVIIENMRQKETNKRKYIFKNFNVRNENNNENIGQNIESIETKVVERKMDIDVEHSAYTNESLRKFLRHYQRPNPINSETMNEDTGMMEKGNEEDMFKSFSVKSENKVKRSWQHNKNNELTVNRKISNNIENPAYTNEILRKCLLHYTKPNSIKSGMTNDNMKEEEKNEGKHTFNNSDVRNESNTEKCGQNIESIEMKVVERKVDIEVEHSAYTNESLRKFLQYYQRPNAINSENMNEDTGIVEKRNRECMFQNFSVKTENKVESWQHNEKNKLKINRKIGNNIENSALTSESFKNYLHFQLPANICSEKGNKNIKSIEKTGQKICSKILMLEIMIIITGKIGKAMKT</sequence>
<feature type="compositionally biased region" description="Basic and acidic residues" evidence="1">
    <location>
        <begin position="354"/>
        <end position="365"/>
    </location>
</feature>
<reference evidence="2" key="1">
    <citation type="submission" date="2022-01" db="EMBL/GenBank/DDBJ databases">
        <authorList>
            <person name="King R."/>
        </authorList>
    </citation>
    <scope>NUCLEOTIDE SEQUENCE</scope>
</reference>
<evidence type="ECO:0000313" key="2">
    <source>
        <dbReference type="EMBL" id="CAG9833363.1"/>
    </source>
</evidence>
<name>A0A9N9XA23_DIABA</name>
<proteinExistence type="predicted"/>
<keyword evidence="3" id="KW-1185">Reference proteome</keyword>
<dbReference type="Proteomes" id="UP001153709">
    <property type="component" value="Chromosome 4"/>
</dbReference>
<gene>
    <name evidence="2" type="ORF">DIABBA_LOCUS6772</name>
</gene>
<organism evidence="2 3">
    <name type="scientific">Diabrotica balteata</name>
    <name type="common">Banded cucumber beetle</name>
    <dbReference type="NCBI Taxonomy" id="107213"/>
    <lineage>
        <taxon>Eukaryota</taxon>
        <taxon>Metazoa</taxon>
        <taxon>Ecdysozoa</taxon>
        <taxon>Arthropoda</taxon>
        <taxon>Hexapoda</taxon>
        <taxon>Insecta</taxon>
        <taxon>Pterygota</taxon>
        <taxon>Neoptera</taxon>
        <taxon>Endopterygota</taxon>
        <taxon>Coleoptera</taxon>
        <taxon>Polyphaga</taxon>
        <taxon>Cucujiformia</taxon>
        <taxon>Chrysomeloidea</taxon>
        <taxon>Chrysomelidae</taxon>
        <taxon>Galerucinae</taxon>
        <taxon>Diabroticina</taxon>
        <taxon>Diabroticites</taxon>
        <taxon>Diabrotica</taxon>
    </lineage>
</organism>
<feature type="region of interest" description="Disordered" evidence="1">
    <location>
        <begin position="347"/>
        <end position="379"/>
    </location>
</feature>
<dbReference type="AlphaFoldDB" id="A0A9N9XA23"/>
<evidence type="ECO:0000256" key="1">
    <source>
        <dbReference type="SAM" id="MobiDB-lite"/>
    </source>
</evidence>